<evidence type="ECO:0000313" key="1">
    <source>
        <dbReference type="EMBL" id="KKK75833.1"/>
    </source>
</evidence>
<organism evidence="1">
    <name type="scientific">marine sediment metagenome</name>
    <dbReference type="NCBI Taxonomy" id="412755"/>
    <lineage>
        <taxon>unclassified sequences</taxon>
        <taxon>metagenomes</taxon>
        <taxon>ecological metagenomes</taxon>
    </lineage>
</organism>
<protein>
    <submittedName>
        <fullName evidence="1">Uncharacterized protein</fullName>
    </submittedName>
</protein>
<dbReference type="EMBL" id="LAZR01055680">
    <property type="protein sequence ID" value="KKK75833.1"/>
    <property type="molecule type" value="Genomic_DNA"/>
</dbReference>
<accession>A0A0F8Y3H4</accession>
<gene>
    <name evidence="1" type="ORF">LCGC14_2869760</name>
</gene>
<comment type="caution">
    <text evidence="1">The sequence shown here is derived from an EMBL/GenBank/DDBJ whole genome shotgun (WGS) entry which is preliminary data.</text>
</comment>
<proteinExistence type="predicted"/>
<dbReference type="AlphaFoldDB" id="A0A0F8Y3H4"/>
<name>A0A0F8Y3H4_9ZZZZ</name>
<sequence length="72" mass="8265">MLCPMRKITEPRKGQHGEDYGTEEIFSECDKEKCQWWISKVIPEPTPKELLDSKEVIVKLDGNCAIKVSAEK</sequence>
<reference evidence="1" key="1">
    <citation type="journal article" date="2015" name="Nature">
        <title>Complex archaea that bridge the gap between prokaryotes and eukaryotes.</title>
        <authorList>
            <person name="Spang A."/>
            <person name="Saw J.H."/>
            <person name="Jorgensen S.L."/>
            <person name="Zaremba-Niedzwiedzka K."/>
            <person name="Martijn J."/>
            <person name="Lind A.E."/>
            <person name="van Eijk R."/>
            <person name="Schleper C."/>
            <person name="Guy L."/>
            <person name="Ettema T.J."/>
        </authorList>
    </citation>
    <scope>NUCLEOTIDE SEQUENCE</scope>
</reference>